<dbReference type="PANTHER" id="PTHR38781">
    <property type="entry name" value="ANTITOXIN DINJ-RELATED"/>
    <property type="match status" value="1"/>
</dbReference>
<proteinExistence type="inferred from homology"/>
<accession>D1B370</accession>
<dbReference type="Proteomes" id="UP000002222">
    <property type="component" value="Chromosome"/>
</dbReference>
<dbReference type="KEGG" id="sdl:Sdel_1524"/>
<evidence type="ECO:0000256" key="1">
    <source>
        <dbReference type="ARBA" id="ARBA00010562"/>
    </source>
</evidence>
<dbReference type="PANTHER" id="PTHR38781:SF1">
    <property type="entry name" value="ANTITOXIN DINJ-RELATED"/>
    <property type="match status" value="1"/>
</dbReference>
<dbReference type="HOGENOM" id="CLU_154558_16_1_7"/>
<dbReference type="GO" id="GO:0006355">
    <property type="term" value="P:regulation of DNA-templated transcription"/>
    <property type="evidence" value="ECO:0007669"/>
    <property type="project" value="InterPro"/>
</dbReference>
<evidence type="ECO:0000256" key="2">
    <source>
        <dbReference type="ARBA" id="ARBA00022649"/>
    </source>
</evidence>
<organism evidence="3 4">
    <name type="scientific">Sulfurospirillum deleyianum (strain ATCC 51133 / DSM 6946 / 5175)</name>
    <dbReference type="NCBI Taxonomy" id="525898"/>
    <lineage>
        <taxon>Bacteria</taxon>
        <taxon>Pseudomonadati</taxon>
        <taxon>Campylobacterota</taxon>
        <taxon>Epsilonproteobacteria</taxon>
        <taxon>Campylobacterales</taxon>
        <taxon>Sulfurospirillaceae</taxon>
        <taxon>Sulfurospirillum</taxon>
    </lineage>
</organism>
<keyword evidence="4" id="KW-1185">Reference proteome</keyword>
<comment type="similarity">
    <text evidence="1">Belongs to the RelB/DinJ antitoxin family.</text>
</comment>
<keyword evidence="2" id="KW-1277">Toxin-antitoxin system</keyword>
<dbReference type="AlphaFoldDB" id="D1B370"/>
<dbReference type="InterPro" id="IPR007337">
    <property type="entry name" value="RelB/DinJ"/>
</dbReference>
<evidence type="ECO:0000313" key="4">
    <source>
        <dbReference type="Proteomes" id="UP000002222"/>
    </source>
</evidence>
<dbReference type="NCBIfam" id="TIGR02384">
    <property type="entry name" value="RelB_DinJ"/>
    <property type="match status" value="1"/>
</dbReference>
<dbReference type="EMBL" id="CP001816">
    <property type="protein sequence ID" value="ACZ12540.1"/>
    <property type="molecule type" value="Genomic_DNA"/>
</dbReference>
<dbReference type="Pfam" id="PF04221">
    <property type="entry name" value="RelB"/>
    <property type="match status" value="1"/>
</dbReference>
<dbReference type="OrthoDB" id="1666683at2"/>
<sequence>MAQVNINIRMDETVKKQAEELFGELGLNMTTAFNMFVRQALNRGGIPFEVVRKDAFYSPYNQAKLRESIASTDKTVKSLDALEKMAQ</sequence>
<dbReference type="RefSeq" id="WP_012857290.1">
    <property type="nucleotide sequence ID" value="NC_013512.1"/>
</dbReference>
<dbReference type="Gene3D" id="1.10.1220.10">
    <property type="entry name" value="Met repressor-like"/>
    <property type="match status" value="1"/>
</dbReference>
<protein>
    <submittedName>
        <fullName evidence="3">Addiction module antitoxin, RelB/DinJ family</fullName>
    </submittedName>
</protein>
<reference evidence="3 4" key="2">
    <citation type="journal article" date="2010" name="Stand. Genomic Sci.">
        <title>Complete genome sequence of Sulfurospirillum deleyianum type strain (5175).</title>
        <authorList>
            <person name="Sikorski J."/>
            <person name="Lapidus A."/>
            <person name="Copeland A."/>
            <person name="Glavina Del Rio T."/>
            <person name="Nolan M."/>
            <person name="Lucas S."/>
            <person name="Chen F."/>
            <person name="Tice H."/>
            <person name="Cheng J.F."/>
            <person name="Saunders E."/>
            <person name="Bruce D."/>
            <person name="Goodwin L."/>
            <person name="Pitluck S."/>
            <person name="Ovchinnikova G."/>
            <person name="Pati A."/>
            <person name="Ivanova N."/>
            <person name="Mavromatis K."/>
            <person name="Chen A."/>
            <person name="Palaniappan K."/>
            <person name="Chain P."/>
            <person name="Land M."/>
            <person name="Hauser L."/>
            <person name="Chang Y.J."/>
            <person name="Jeffries C.D."/>
            <person name="Brettin T."/>
            <person name="Detter J.C."/>
            <person name="Han C."/>
            <person name="Rohde M."/>
            <person name="Lang E."/>
            <person name="Spring S."/>
            <person name="Goker M."/>
            <person name="Bristow J."/>
            <person name="Eisen J.A."/>
            <person name="Markowitz V."/>
            <person name="Hugenholtz P."/>
            <person name="Kyrpides N.C."/>
            <person name="Klenk H.P."/>
        </authorList>
    </citation>
    <scope>NUCLEOTIDE SEQUENCE [LARGE SCALE GENOMIC DNA]</scope>
    <source>
        <strain evidence="4">ATCC 51133 / DSM 6946 / 5175</strain>
    </source>
</reference>
<dbReference type="InterPro" id="IPR013321">
    <property type="entry name" value="Arc_rbn_hlx_hlx"/>
</dbReference>
<dbReference type="GO" id="GO:0006351">
    <property type="term" value="P:DNA-templated transcription"/>
    <property type="evidence" value="ECO:0007669"/>
    <property type="project" value="TreeGrafter"/>
</dbReference>
<dbReference type="STRING" id="525898.Sdel_1524"/>
<reference evidence="4" key="1">
    <citation type="submission" date="2009-11" db="EMBL/GenBank/DDBJ databases">
        <title>The complete genome of Sulfurospirillum deleyianum DSM 6946.</title>
        <authorList>
            <consortium name="US DOE Joint Genome Institute (JGI-PGF)"/>
            <person name="Lucas S."/>
            <person name="Copeland A."/>
            <person name="Lapidus A."/>
            <person name="Glavina del Rio T."/>
            <person name="Dalin E."/>
            <person name="Tice H."/>
            <person name="Bruce D."/>
            <person name="Goodwin L."/>
            <person name="Pitluck S."/>
            <person name="Kyrpides N."/>
            <person name="Mavromatis K."/>
            <person name="Ivanova N."/>
            <person name="Ovchinnikova G."/>
            <person name="Munk A.C."/>
            <person name="Lu M."/>
            <person name="Brettin T."/>
            <person name="Detter J.C."/>
            <person name="Han C."/>
            <person name="Tapia R."/>
            <person name="Larimer F."/>
            <person name="Land M."/>
            <person name="Hauser L."/>
            <person name="Markowitz V."/>
            <person name="Cheng J.F."/>
            <person name="Hugenholtz P."/>
            <person name="Woyke T."/>
            <person name="Wu D."/>
            <person name="Aumann P."/>
            <person name="Schneider S."/>
            <person name="Lang E."/>
            <person name="Spring S."/>
            <person name="Klenk H.P."/>
            <person name="Eisen J.A."/>
        </authorList>
    </citation>
    <scope>NUCLEOTIDE SEQUENCE [LARGE SCALE GENOMIC DNA]</scope>
    <source>
        <strain evidence="4">ATCC 51133 / DSM 6946 / 5175</strain>
    </source>
</reference>
<evidence type="ECO:0000313" key="3">
    <source>
        <dbReference type="EMBL" id="ACZ12540.1"/>
    </source>
</evidence>
<gene>
    <name evidence="3" type="ordered locus">Sdel_1524</name>
</gene>
<name>D1B370_SULD5</name>
<dbReference type="eggNOG" id="COG3077">
    <property type="taxonomic scope" value="Bacteria"/>
</dbReference>